<sequence>MQREKWSSSMGFILASIGSAVGIGNIWRFPYIVGISGGGAFLIPYLIAIFLFGLPLMILEFALGRHFRASVVPTFSTIGKRFRFAGFFIVFIMVMIVSYYLVITGWVLAYSLFFILGDPISFSLFTDSYYPLLFFLISGGISFLVVRAGVRSGIEKLSKLLIPILLIILLMLLVFSLSLPGAARGVEFYLTPDFSRLSDPIIWTAAFGQAFFSLSVGVGIMLTYGSYMRDENIVKSASIITVSDLLIAIIGGLVIFPIVFSFDLDPAAGVQLAFVTLPPVFQEMGFGVILGAMFFLLLFFAALTSAVSMMEVPTATLIDFYGFERKKATSMVSVIIIFIGLLSALSYTPLRLQLFSVPVFDTMDFVFGTLGIIAAGLVLSIIAGWFFDLGIICKDIGCSLRMQRFLMLVIKFFIPVILFVNLVVRVIGFV</sequence>
<dbReference type="AlphaFoldDB" id="A0A062V149"/>
<keyword evidence="5 7" id="KW-0472">Membrane</keyword>
<feature type="transmembrane region" description="Helical" evidence="7">
    <location>
        <begin position="405"/>
        <end position="427"/>
    </location>
</feature>
<name>A0A062V149_9EURY</name>
<keyword evidence="4 7" id="KW-1133">Transmembrane helix</keyword>
<evidence type="ECO:0000256" key="5">
    <source>
        <dbReference type="ARBA" id="ARBA00023136"/>
    </source>
</evidence>
<dbReference type="PRINTS" id="PR00176">
    <property type="entry name" value="NANEUSMPORT"/>
</dbReference>
<feature type="transmembrane region" description="Helical" evidence="7">
    <location>
        <begin position="367"/>
        <end position="393"/>
    </location>
</feature>
<keyword evidence="3 6" id="KW-0812">Transmembrane</keyword>
<comment type="subcellular location">
    <subcellularLocation>
        <location evidence="1">Membrane</location>
        <topology evidence="1">Multi-pass membrane protein</topology>
    </subcellularLocation>
</comment>
<feature type="transmembrane region" description="Helical" evidence="7">
    <location>
        <begin position="160"/>
        <end position="181"/>
    </location>
</feature>
<feature type="transmembrane region" description="Helical" evidence="7">
    <location>
        <begin position="129"/>
        <end position="148"/>
    </location>
</feature>
<dbReference type="SUPFAM" id="SSF161070">
    <property type="entry name" value="SNF-like"/>
    <property type="match status" value="1"/>
</dbReference>
<dbReference type="RefSeq" id="WP_048089865.1">
    <property type="nucleotide sequence ID" value="NZ_JMIY01000002.1"/>
</dbReference>
<feature type="transmembrane region" description="Helical" evidence="7">
    <location>
        <begin position="84"/>
        <end position="109"/>
    </location>
</feature>
<evidence type="ECO:0000256" key="2">
    <source>
        <dbReference type="ARBA" id="ARBA00022448"/>
    </source>
</evidence>
<evidence type="ECO:0000256" key="7">
    <source>
        <dbReference type="SAM" id="Phobius"/>
    </source>
</evidence>
<evidence type="ECO:0000256" key="1">
    <source>
        <dbReference type="ARBA" id="ARBA00004141"/>
    </source>
</evidence>
<dbReference type="EMBL" id="JMIY01000002">
    <property type="protein sequence ID" value="KCZ72851.1"/>
    <property type="molecule type" value="Genomic_DNA"/>
</dbReference>
<evidence type="ECO:0000256" key="6">
    <source>
        <dbReference type="RuleBase" id="RU003732"/>
    </source>
</evidence>
<feature type="transmembrane region" description="Helical" evidence="7">
    <location>
        <begin position="12"/>
        <end position="30"/>
    </location>
</feature>
<keyword evidence="2 6" id="KW-0813">Transport</keyword>
<organism evidence="8 9">
    <name type="scientific">Candidatus Methanoperedens nitratireducens</name>
    <dbReference type="NCBI Taxonomy" id="1392998"/>
    <lineage>
        <taxon>Archaea</taxon>
        <taxon>Methanobacteriati</taxon>
        <taxon>Methanobacteriota</taxon>
        <taxon>Stenosarchaea group</taxon>
        <taxon>Methanomicrobia</taxon>
        <taxon>Methanosarcinales</taxon>
        <taxon>ANME-2 cluster</taxon>
        <taxon>Candidatus Methanoperedentaceae</taxon>
        <taxon>Candidatus Methanoperedens</taxon>
    </lineage>
</organism>
<evidence type="ECO:0000313" key="9">
    <source>
        <dbReference type="Proteomes" id="UP000027153"/>
    </source>
</evidence>
<evidence type="ECO:0000256" key="4">
    <source>
        <dbReference type="ARBA" id="ARBA00022989"/>
    </source>
</evidence>
<reference evidence="8 9" key="1">
    <citation type="journal article" date="2013" name="Nature">
        <title>Anaerobic oxidation of methane coupled to nitrate reduction in a novel archaeal lineage.</title>
        <authorList>
            <person name="Haroon M.F."/>
            <person name="Hu S."/>
            <person name="Shi Y."/>
            <person name="Imelfort M."/>
            <person name="Keller J."/>
            <person name="Hugenholtz P."/>
            <person name="Yuan Z."/>
            <person name="Tyson G.W."/>
        </authorList>
    </citation>
    <scope>NUCLEOTIDE SEQUENCE [LARGE SCALE GENOMIC DNA]</scope>
    <source>
        <strain evidence="8 9">ANME-2d</strain>
    </source>
</reference>
<dbReference type="OrthoDB" id="99721at2157"/>
<evidence type="ECO:0000313" key="8">
    <source>
        <dbReference type="EMBL" id="KCZ72851.1"/>
    </source>
</evidence>
<keyword evidence="6" id="KW-0769">Symport</keyword>
<dbReference type="PANTHER" id="PTHR42948">
    <property type="entry name" value="TRANSPORTER"/>
    <property type="match status" value="1"/>
</dbReference>
<dbReference type="Proteomes" id="UP000027153">
    <property type="component" value="Unassembled WGS sequence"/>
</dbReference>
<keyword evidence="9" id="KW-1185">Reference proteome</keyword>
<feature type="transmembrane region" description="Helical" evidence="7">
    <location>
        <begin position="245"/>
        <end position="264"/>
    </location>
</feature>
<gene>
    <name evidence="8" type="ORF">ANME2D_01286</name>
</gene>
<feature type="transmembrane region" description="Helical" evidence="7">
    <location>
        <begin position="201"/>
        <end position="224"/>
    </location>
</feature>
<protein>
    <recommendedName>
        <fullName evidence="6">Transporter</fullName>
    </recommendedName>
</protein>
<feature type="transmembrane region" description="Helical" evidence="7">
    <location>
        <begin position="328"/>
        <end position="347"/>
    </location>
</feature>
<dbReference type="NCBIfam" id="NF037979">
    <property type="entry name" value="Na_transp"/>
    <property type="match status" value="1"/>
</dbReference>
<proteinExistence type="inferred from homology"/>
<dbReference type="InterPro" id="IPR037272">
    <property type="entry name" value="SNS_sf"/>
</dbReference>
<dbReference type="PANTHER" id="PTHR42948:SF1">
    <property type="entry name" value="TRANSPORTER"/>
    <property type="match status" value="1"/>
</dbReference>
<dbReference type="Pfam" id="PF00209">
    <property type="entry name" value="SNF"/>
    <property type="match status" value="2"/>
</dbReference>
<accession>A0A062V149</accession>
<feature type="transmembrane region" description="Helical" evidence="7">
    <location>
        <begin position="284"/>
        <end position="307"/>
    </location>
</feature>
<comment type="similarity">
    <text evidence="6">Belongs to the sodium:neurotransmitter symporter (SNF) (TC 2.A.22) family.</text>
</comment>
<dbReference type="GO" id="GO:0015293">
    <property type="term" value="F:symporter activity"/>
    <property type="evidence" value="ECO:0007669"/>
    <property type="project" value="UniProtKB-KW"/>
</dbReference>
<dbReference type="GO" id="GO:0016020">
    <property type="term" value="C:membrane"/>
    <property type="evidence" value="ECO:0007669"/>
    <property type="project" value="UniProtKB-SubCell"/>
</dbReference>
<evidence type="ECO:0000256" key="3">
    <source>
        <dbReference type="ARBA" id="ARBA00022692"/>
    </source>
</evidence>
<feature type="transmembrane region" description="Helical" evidence="7">
    <location>
        <begin position="42"/>
        <end position="63"/>
    </location>
</feature>
<comment type="caution">
    <text evidence="8">The sequence shown here is derived from an EMBL/GenBank/DDBJ whole genome shotgun (WGS) entry which is preliminary data.</text>
</comment>
<dbReference type="CDD" id="cd10336">
    <property type="entry name" value="SLC6sbd_Tyt1-Like"/>
    <property type="match status" value="1"/>
</dbReference>
<dbReference type="PROSITE" id="PS00610">
    <property type="entry name" value="NA_NEUROTRAN_SYMP_1"/>
    <property type="match status" value="1"/>
</dbReference>
<dbReference type="InterPro" id="IPR047218">
    <property type="entry name" value="YocR/YhdH-like"/>
</dbReference>
<dbReference type="PROSITE" id="PS50267">
    <property type="entry name" value="NA_NEUROTRAN_SYMP_3"/>
    <property type="match status" value="1"/>
</dbReference>
<dbReference type="InterPro" id="IPR000175">
    <property type="entry name" value="Na/ntran_symport"/>
</dbReference>